<evidence type="ECO:0000256" key="1">
    <source>
        <dbReference type="SAM" id="Phobius"/>
    </source>
</evidence>
<protein>
    <submittedName>
        <fullName evidence="2">Uncharacterized protein</fullName>
    </submittedName>
</protein>
<organism evidence="2">
    <name type="scientific">Myoviridae sp. ctNQV2</name>
    <dbReference type="NCBI Taxonomy" id="2827683"/>
    <lineage>
        <taxon>Viruses</taxon>
        <taxon>Duplodnaviria</taxon>
        <taxon>Heunggongvirae</taxon>
        <taxon>Uroviricota</taxon>
        <taxon>Caudoviricetes</taxon>
    </lineage>
</organism>
<accession>A0A8S5RYR1</accession>
<proteinExistence type="predicted"/>
<sequence length="107" mass="12506">MTIFLILIGCVLIFALFVRWIFLEIFKKNIDITRKLRVVSISESNTISGEKYYKIKCKACETSNEYLNLEIDFGKAITINLFDIGEVNVGDEIVFEKFINKELKWDK</sequence>
<feature type="transmembrane region" description="Helical" evidence="1">
    <location>
        <begin position="6"/>
        <end position="26"/>
    </location>
</feature>
<dbReference type="EMBL" id="BK032510">
    <property type="protein sequence ID" value="DAF43769.1"/>
    <property type="molecule type" value="Genomic_DNA"/>
</dbReference>
<reference evidence="2" key="1">
    <citation type="journal article" date="2021" name="Proc. Natl. Acad. Sci. U.S.A.">
        <title>A Catalog of Tens of Thousands of Viruses from Human Metagenomes Reveals Hidden Associations with Chronic Diseases.</title>
        <authorList>
            <person name="Tisza M.J."/>
            <person name="Buck C.B."/>
        </authorList>
    </citation>
    <scope>NUCLEOTIDE SEQUENCE</scope>
    <source>
        <strain evidence="2">CtNQV2</strain>
    </source>
</reference>
<keyword evidence="1" id="KW-0812">Transmembrane</keyword>
<evidence type="ECO:0000313" key="2">
    <source>
        <dbReference type="EMBL" id="DAF43769.1"/>
    </source>
</evidence>
<name>A0A8S5RYR1_9CAUD</name>
<keyword evidence="1" id="KW-0472">Membrane</keyword>
<keyword evidence="1" id="KW-1133">Transmembrane helix</keyword>